<dbReference type="STRING" id="872970.SAMN04488134_10630"/>
<keyword evidence="1" id="KW-0472">Membrane</keyword>
<evidence type="ECO:0000256" key="1">
    <source>
        <dbReference type="SAM" id="Phobius"/>
    </source>
</evidence>
<evidence type="ECO:0000313" key="2">
    <source>
        <dbReference type="EMBL" id="SEO30546.1"/>
    </source>
</evidence>
<gene>
    <name evidence="2" type="ORF">SAMN04488134_10630</name>
</gene>
<dbReference type="InterPro" id="IPR025664">
    <property type="entry name" value="Spore_III_AC/AD"/>
</dbReference>
<evidence type="ECO:0000313" key="3">
    <source>
        <dbReference type="Proteomes" id="UP000199300"/>
    </source>
</evidence>
<sequence>MQQDVSLIFQIAGIGVVVAMIHTILKQMGKEEYAQFITLVGFIIVLMMVMNSIADLFQQIKSVFLFQG</sequence>
<name>A0A1H8NLV5_9BACI</name>
<dbReference type="Pfam" id="PF06686">
    <property type="entry name" value="SpoIIIAC"/>
    <property type="match status" value="1"/>
</dbReference>
<keyword evidence="3" id="KW-1185">Reference proteome</keyword>
<dbReference type="AlphaFoldDB" id="A0A1H8NLV5"/>
<dbReference type="NCBIfam" id="TIGR02848">
    <property type="entry name" value="spore_III_AC"/>
    <property type="match status" value="1"/>
</dbReference>
<proteinExistence type="predicted"/>
<dbReference type="RefSeq" id="WP_091497247.1">
    <property type="nucleotide sequence ID" value="NZ_FODJ01000006.1"/>
</dbReference>
<accession>A0A1H8NLV5</accession>
<reference evidence="2 3" key="1">
    <citation type="submission" date="2016-10" db="EMBL/GenBank/DDBJ databases">
        <authorList>
            <person name="de Groot N.N."/>
        </authorList>
    </citation>
    <scope>NUCLEOTIDE SEQUENCE [LARGE SCALE GENOMIC DNA]</scope>
    <source>
        <strain evidence="2 3">CGMCC 1.10434</strain>
    </source>
</reference>
<organism evidence="2 3">
    <name type="scientific">Amphibacillus marinus</name>
    <dbReference type="NCBI Taxonomy" id="872970"/>
    <lineage>
        <taxon>Bacteria</taxon>
        <taxon>Bacillati</taxon>
        <taxon>Bacillota</taxon>
        <taxon>Bacilli</taxon>
        <taxon>Bacillales</taxon>
        <taxon>Bacillaceae</taxon>
        <taxon>Amphibacillus</taxon>
    </lineage>
</organism>
<feature type="transmembrane region" description="Helical" evidence="1">
    <location>
        <begin position="6"/>
        <end position="24"/>
    </location>
</feature>
<dbReference type="Proteomes" id="UP000199300">
    <property type="component" value="Unassembled WGS sequence"/>
</dbReference>
<keyword evidence="1" id="KW-1133">Transmembrane helix</keyword>
<feature type="transmembrane region" description="Helical" evidence="1">
    <location>
        <begin position="36"/>
        <end position="54"/>
    </location>
</feature>
<dbReference type="InterPro" id="IPR009570">
    <property type="entry name" value="Spore_III_AC"/>
</dbReference>
<keyword evidence="1" id="KW-0812">Transmembrane</keyword>
<dbReference type="OrthoDB" id="9800383at2"/>
<protein>
    <submittedName>
        <fullName evidence="2">Stage III sporulation protein AC</fullName>
    </submittedName>
</protein>
<dbReference type="EMBL" id="FODJ01000006">
    <property type="protein sequence ID" value="SEO30546.1"/>
    <property type="molecule type" value="Genomic_DNA"/>
</dbReference>